<evidence type="ECO:0000313" key="1">
    <source>
        <dbReference type="EMBL" id="NWK02592.1"/>
    </source>
</evidence>
<comment type="caution">
    <text evidence="1">The sequence shown here is derived from an EMBL/GenBank/DDBJ whole genome shotgun (WGS) entry which is preliminary data.</text>
</comment>
<evidence type="ECO:0000313" key="2">
    <source>
        <dbReference type="Proteomes" id="UP000529843"/>
    </source>
</evidence>
<accession>A0A7K4NPP8</accession>
<organism evidence="1 2">
    <name type="scientific">Marine Group I thaumarchaeote</name>
    <dbReference type="NCBI Taxonomy" id="2511932"/>
    <lineage>
        <taxon>Archaea</taxon>
        <taxon>Nitrososphaerota</taxon>
        <taxon>Marine Group I</taxon>
    </lineage>
</organism>
<proteinExistence type="predicted"/>
<dbReference type="AlphaFoldDB" id="A0A7K4NPP8"/>
<name>A0A7K4NPP8_9ARCH</name>
<gene>
    <name evidence="1" type="ORF">HX804_04765</name>
</gene>
<reference evidence="1 2" key="1">
    <citation type="journal article" date="2019" name="Environ. Microbiol.">
        <title>Genomics insights into ecotype formation of ammonia-oxidizing archaea in the deep ocean.</title>
        <authorList>
            <person name="Wang Y."/>
            <person name="Huang J.M."/>
            <person name="Cui G.J."/>
            <person name="Nunoura T."/>
            <person name="Takaki Y."/>
            <person name="Li W.L."/>
            <person name="Li J."/>
            <person name="Gao Z.M."/>
            <person name="Takai K."/>
            <person name="Zhang A.Q."/>
            <person name="Stepanauskas R."/>
        </authorList>
    </citation>
    <scope>NUCLEOTIDE SEQUENCE [LARGE SCALE GENOMIC DNA]</scope>
    <source>
        <strain evidence="1 2">N8</strain>
    </source>
</reference>
<dbReference type="Proteomes" id="UP000529843">
    <property type="component" value="Unassembled WGS sequence"/>
</dbReference>
<sequence length="238" mass="24059">MNSKTTIIGLVAAIAVLSGAMGLSVTSGGFGDAKIAQSTIPATGFLMGQVMIEAHNEDGELIAYRLGDNEVVDGGEQCILKMLFATSGGNTAAPQAGRGEYASTSKCTGILTGAWDVIAIGVGTIAIADAAAHDLYSGLEVECNTLINSGATTCLADAKLNRAIATTKTWTNGTGGTDTEIVLAKTFTSGTTASITESGLFNSTSIGSGGMLSHRTFAAVSLTDGDSITVTWTFTVGN</sequence>
<dbReference type="EMBL" id="JACAST010000050">
    <property type="protein sequence ID" value="NWK02592.1"/>
    <property type="molecule type" value="Genomic_DNA"/>
</dbReference>
<protein>
    <submittedName>
        <fullName evidence="1">Uncharacterized protein</fullName>
    </submittedName>
</protein>